<name>A0A6A0AL14_HAELA</name>
<sequence length="141" mass="15384">PLLLARSQLPRLRSLLDRLLRLTPPLPAPLLAASAASRYLAPDTIISDTDLVLLKVVPPPDTAGPAAGQGIDPRWAAVQRRLFYWVSLANDPEEAIKGTLTSEAGSRDVERQAAHLLSDLALNPLRQGSWERLGQLYHKAL</sequence>
<protein>
    <submittedName>
        <fullName evidence="1">Uncharacterized protein</fullName>
    </submittedName>
</protein>
<evidence type="ECO:0000313" key="1">
    <source>
        <dbReference type="EMBL" id="GFH33492.1"/>
    </source>
</evidence>
<dbReference type="EMBL" id="BLLF01008711">
    <property type="protein sequence ID" value="GFH33492.1"/>
    <property type="molecule type" value="Genomic_DNA"/>
</dbReference>
<feature type="non-terminal residue" evidence="1">
    <location>
        <position position="1"/>
    </location>
</feature>
<dbReference type="AlphaFoldDB" id="A0A6A0AL14"/>
<proteinExistence type="predicted"/>
<gene>
    <name evidence="1" type="ORF">HaLaN_32873</name>
</gene>
<feature type="non-terminal residue" evidence="1">
    <location>
        <position position="141"/>
    </location>
</feature>
<accession>A0A6A0AL14</accession>
<evidence type="ECO:0000313" key="2">
    <source>
        <dbReference type="Proteomes" id="UP000485058"/>
    </source>
</evidence>
<dbReference type="Proteomes" id="UP000485058">
    <property type="component" value="Unassembled WGS sequence"/>
</dbReference>
<reference evidence="1 2" key="1">
    <citation type="submission" date="2020-02" db="EMBL/GenBank/DDBJ databases">
        <title>Draft genome sequence of Haematococcus lacustris strain NIES-144.</title>
        <authorList>
            <person name="Morimoto D."/>
            <person name="Nakagawa S."/>
            <person name="Yoshida T."/>
            <person name="Sawayama S."/>
        </authorList>
    </citation>
    <scope>NUCLEOTIDE SEQUENCE [LARGE SCALE GENOMIC DNA]</scope>
    <source>
        <strain evidence="1 2">NIES-144</strain>
    </source>
</reference>
<comment type="caution">
    <text evidence="1">The sequence shown here is derived from an EMBL/GenBank/DDBJ whole genome shotgun (WGS) entry which is preliminary data.</text>
</comment>
<keyword evidence="2" id="KW-1185">Reference proteome</keyword>
<organism evidence="1 2">
    <name type="scientific">Haematococcus lacustris</name>
    <name type="common">Green alga</name>
    <name type="synonym">Haematococcus pluvialis</name>
    <dbReference type="NCBI Taxonomy" id="44745"/>
    <lineage>
        <taxon>Eukaryota</taxon>
        <taxon>Viridiplantae</taxon>
        <taxon>Chlorophyta</taxon>
        <taxon>core chlorophytes</taxon>
        <taxon>Chlorophyceae</taxon>
        <taxon>CS clade</taxon>
        <taxon>Chlamydomonadales</taxon>
        <taxon>Haematococcaceae</taxon>
        <taxon>Haematococcus</taxon>
    </lineage>
</organism>